<evidence type="ECO:0000256" key="8">
    <source>
        <dbReference type="ARBA" id="ARBA00023136"/>
    </source>
</evidence>
<dbReference type="InterPro" id="IPR002126">
    <property type="entry name" value="Cadherin-like_dom"/>
</dbReference>
<evidence type="ECO:0000256" key="4">
    <source>
        <dbReference type="ARBA" id="ARBA00022737"/>
    </source>
</evidence>
<dbReference type="NCBIfam" id="NF033191">
    <property type="entry name" value="JDVT-CTERM"/>
    <property type="match status" value="1"/>
</dbReference>
<evidence type="ECO:0000313" key="12">
    <source>
        <dbReference type="EMBL" id="TCK18190.1"/>
    </source>
</evidence>
<dbReference type="SUPFAM" id="SSF69318">
    <property type="entry name" value="Integrin alpha N-terminal domain"/>
    <property type="match status" value="2"/>
</dbReference>
<feature type="domain" description="Cadherin" evidence="11">
    <location>
        <begin position="952"/>
        <end position="1057"/>
    </location>
</feature>
<dbReference type="PANTHER" id="PTHR24025">
    <property type="entry name" value="DESMOGLEIN FAMILY MEMBER"/>
    <property type="match status" value="1"/>
</dbReference>
<dbReference type="InterPro" id="IPR028994">
    <property type="entry name" value="Integrin_alpha_N"/>
</dbReference>
<evidence type="ECO:0000256" key="10">
    <source>
        <dbReference type="SAM" id="SignalP"/>
    </source>
</evidence>
<feature type="region of interest" description="Disordered" evidence="9">
    <location>
        <begin position="1059"/>
        <end position="1080"/>
    </location>
</feature>
<feature type="domain" description="Cadherin" evidence="11">
    <location>
        <begin position="509"/>
        <end position="605"/>
    </location>
</feature>
<keyword evidence="4" id="KW-0677">Repeat</keyword>
<feature type="domain" description="Cadherin" evidence="11">
    <location>
        <begin position="623"/>
        <end position="715"/>
    </location>
</feature>
<dbReference type="GO" id="GO:0005509">
    <property type="term" value="F:calcium ion binding"/>
    <property type="evidence" value="ECO:0007669"/>
    <property type="project" value="InterPro"/>
</dbReference>
<dbReference type="Gene3D" id="2.60.40.60">
    <property type="entry name" value="Cadherins"/>
    <property type="match status" value="5"/>
</dbReference>
<comment type="subcellular location">
    <subcellularLocation>
        <location evidence="1">Membrane</location>
    </subcellularLocation>
</comment>
<dbReference type="SUPFAM" id="SSF49313">
    <property type="entry name" value="Cadherin-like"/>
    <property type="match status" value="5"/>
</dbReference>
<evidence type="ECO:0000256" key="5">
    <source>
        <dbReference type="ARBA" id="ARBA00022837"/>
    </source>
</evidence>
<dbReference type="SMART" id="SM00112">
    <property type="entry name" value="CA"/>
    <property type="match status" value="5"/>
</dbReference>
<name>A0A4R1HDG3_9GAMM</name>
<keyword evidence="5" id="KW-0106">Calcium</keyword>
<feature type="signal peptide" evidence="10">
    <location>
        <begin position="1"/>
        <end position="26"/>
    </location>
</feature>
<dbReference type="InterPro" id="IPR013517">
    <property type="entry name" value="FG-GAP"/>
</dbReference>
<organism evidence="12 13">
    <name type="scientific">Thiogranum longum</name>
    <dbReference type="NCBI Taxonomy" id="1537524"/>
    <lineage>
        <taxon>Bacteria</taxon>
        <taxon>Pseudomonadati</taxon>
        <taxon>Pseudomonadota</taxon>
        <taxon>Gammaproteobacteria</taxon>
        <taxon>Chromatiales</taxon>
        <taxon>Ectothiorhodospiraceae</taxon>
        <taxon>Thiogranum</taxon>
    </lineage>
</organism>
<dbReference type="InterPro" id="IPR015919">
    <property type="entry name" value="Cadherin-like_sf"/>
</dbReference>
<dbReference type="PANTHER" id="PTHR24025:SF23">
    <property type="entry name" value="NEURAL-CADHERIN"/>
    <property type="match status" value="1"/>
</dbReference>
<dbReference type="Pfam" id="PF00028">
    <property type="entry name" value="Cadherin"/>
    <property type="match status" value="3"/>
</dbReference>
<dbReference type="RefSeq" id="WP_132972013.1">
    <property type="nucleotide sequence ID" value="NZ_SMFX01000001.1"/>
</dbReference>
<dbReference type="GO" id="GO:0016020">
    <property type="term" value="C:membrane"/>
    <property type="evidence" value="ECO:0007669"/>
    <property type="project" value="UniProtKB-SubCell"/>
</dbReference>
<keyword evidence="2" id="KW-0812">Transmembrane</keyword>
<protein>
    <submittedName>
        <fullName evidence="12">VCBS repeat protein</fullName>
    </submittedName>
</protein>
<evidence type="ECO:0000256" key="7">
    <source>
        <dbReference type="ARBA" id="ARBA00022989"/>
    </source>
</evidence>
<keyword evidence="13" id="KW-1185">Reference proteome</keyword>
<evidence type="ECO:0000256" key="9">
    <source>
        <dbReference type="SAM" id="MobiDB-lite"/>
    </source>
</evidence>
<dbReference type="Gene3D" id="2.60.40.2810">
    <property type="match status" value="1"/>
</dbReference>
<dbReference type="EMBL" id="SMFX01000001">
    <property type="protein sequence ID" value="TCK18190.1"/>
    <property type="molecule type" value="Genomic_DNA"/>
</dbReference>
<dbReference type="Pfam" id="PF17963">
    <property type="entry name" value="Big_9"/>
    <property type="match status" value="1"/>
</dbReference>
<dbReference type="GO" id="GO:0005911">
    <property type="term" value="C:cell-cell junction"/>
    <property type="evidence" value="ECO:0007669"/>
    <property type="project" value="TreeGrafter"/>
</dbReference>
<evidence type="ECO:0000256" key="2">
    <source>
        <dbReference type="ARBA" id="ARBA00022692"/>
    </source>
</evidence>
<evidence type="ECO:0000313" key="13">
    <source>
        <dbReference type="Proteomes" id="UP000295707"/>
    </source>
</evidence>
<feature type="chain" id="PRO_5020798495" evidence="10">
    <location>
        <begin position="27"/>
        <end position="1294"/>
    </location>
</feature>
<reference evidence="12 13" key="1">
    <citation type="submission" date="2019-03" db="EMBL/GenBank/DDBJ databases">
        <title>Genomic Encyclopedia of Type Strains, Phase IV (KMG-IV): sequencing the most valuable type-strain genomes for metagenomic binning, comparative biology and taxonomic classification.</title>
        <authorList>
            <person name="Goeker M."/>
        </authorList>
    </citation>
    <scope>NUCLEOTIDE SEQUENCE [LARGE SCALE GENOMIC DNA]</scope>
    <source>
        <strain evidence="12 13">DSM 19610</strain>
    </source>
</reference>
<keyword evidence="6" id="KW-0130">Cell adhesion</keyword>
<dbReference type="Proteomes" id="UP000295707">
    <property type="component" value="Unassembled WGS sequence"/>
</dbReference>
<proteinExistence type="predicted"/>
<dbReference type="NCBIfam" id="NF041766">
    <property type="entry name" value="choice_anch_U"/>
    <property type="match status" value="1"/>
</dbReference>
<dbReference type="Gene3D" id="2.30.30.100">
    <property type="match status" value="3"/>
</dbReference>
<evidence type="ECO:0000256" key="6">
    <source>
        <dbReference type="ARBA" id="ARBA00022889"/>
    </source>
</evidence>
<keyword evidence="7" id="KW-1133">Transmembrane helix</keyword>
<dbReference type="GO" id="GO:0007156">
    <property type="term" value="P:homophilic cell adhesion via plasma membrane adhesion molecules"/>
    <property type="evidence" value="ECO:0007669"/>
    <property type="project" value="InterPro"/>
</dbReference>
<gene>
    <name evidence="12" type="ORF">DFR30_1465</name>
</gene>
<feature type="domain" description="Cadherin" evidence="11">
    <location>
        <begin position="842"/>
        <end position="934"/>
    </location>
</feature>
<evidence type="ECO:0000256" key="3">
    <source>
        <dbReference type="ARBA" id="ARBA00022729"/>
    </source>
</evidence>
<evidence type="ECO:0000256" key="1">
    <source>
        <dbReference type="ARBA" id="ARBA00004370"/>
    </source>
</evidence>
<dbReference type="Pfam" id="PF13517">
    <property type="entry name" value="FG-GAP_3"/>
    <property type="match status" value="2"/>
</dbReference>
<dbReference type="PROSITE" id="PS50268">
    <property type="entry name" value="CADHERIN_2"/>
    <property type="match status" value="5"/>
</dbReference>
<dbReference type="InterPro" id="IPR018247">
    <property type="entry name" value="EF_Hand_1_Ca_BS"/>
</dbReference>
<dbReference type="CDD" id="cd11304">
    <property type="entry name" value="Cadherin_repeat"/>
    <property type="match status" value="5"/>
</dbReference>
<dbReference type="InterPro" id="IPR050971">
    <property type="entry name" value="Cadherin-domain_protein"/>
</dbReference>
<keyword evidence="8" id="KW-0472">Membrane</keyword>
<comment type="caution">
    <text evidence="12">The sequence shown here is derived from an EMBL/GenBank/DDBJ whole genome shotgun (WGS) entry which is preliminary data.</text>
</comment>
<accession>A0A4R1HDG3</accession>
<dbReference type="PROSITE" id="PS00018">
    <property type="entry name" value="EF_HAND_1"/>
    <property type="match status" value="1"/>
</dbReference>
<sequence length="1294" mass="127886">MVVKNTAVNVTLGVLFSVMHIGSIQAAVSYAPPSAELAGGGPEFIAEGQLNADGNIDLVSVNANGGTISVLLGDGTGGFSRVNYTVGTQPRTVSIGDLDGDTDNDLVVTNTDTPGTGSITVFLNDGAGAFTEATGSPIDIEALAGAGAEPSAAVIAQLNSGTDAFADIAIANDVTNNVQILLGVGDGTFTTGATIAVGLKPISIAAGSVDTTTDALTDIVVANLDGNSVNVLLGDGTGAFTDATGSPFAAGNKPFSVQIGSIDTGVDSFPDIALVNHADPEQTVRVFKGAGDGTFTSMFTSGALGGRPHSVDVADLDGDADADLLVASDSTGVSPKSAVFVLLGDGSGAFSTAAEYPVSGAPNSVVSADLDGVNQVDLAVANGNTSRVDVLLSVPTSNAPVANSGFLQVASADVPTTNVQSGTLVGTDADGALLRYVVASPATNGTVTITDEATGAYTYTPTAGNYVPDSFTFTVNDGTGASAAATIQITQNDAPPVITSDGGGASAAVSVNENQTAVTTVVATDVDAGQTPTYTITGGVDAAAFSINGSTGVLTFSSAPDFEAPSDVGADNVYNVQVQAADGNGGFDSQDIAVTVVNINDAPTITSNGGGASAAIGADENQTAVTTVTATDQDLPPQTLSFSISGGADAAAFSINSSTGELTFASAPDFEAPTDSGTDNVYDVQVTVTDNGTGPQSDVQDIAVTVADVNEAPVITSDGGGATATVAVFEGTTAVTTVVAADVDAGQTLTYTITGGVDAAAFTINGSSGVLTFVSAPDFEAPADSGANNVYDVQVTVTDNGAGALTDVQDIAVTVGGVNDLPVITSNGGGASATVGADENQTAVTTVTATDQDLPPQTLSFSISGGADAAAFSINSSTGELTFVSAPDFEAPADSGADNVYDVQVTVTDNGTVPQSDVQDIAVTVADVNEAPVITSDGGGATASVSVVEGTTAVTTVVASDVDAGQTLTYSISGGADAAAFSINGGSGVLTFASAPDFDVPTDSGADNVYDVQVTASDDGAGTLTDAQDIAVTVEADSNGDGISDAGATAIGLDPQLTDTDSDGTSDAVEVGGDPANPLDTDSDGVIDALEFAAADPNTLEFVVPAPTALTLSLPDLSGQQVTLSGNGASITANNNGTTGLPLYAESNLAVADNAFTYPFGVYDFNVAAPGGTATVTLTLPAGTVIPDNAVVRKLNVSNQWQTLGATAAVIDRVANTITLTLTDNDAVFDLDNTAGIIRDPVGVAVPVPSGGGGGGGCSLSAVPGRTGFDPMLPLLTLFSLWYLRRRKHMRNVA</sequence>
<feature type="domain" description="Cadherin" evidence="11">
    <location>
        <begin position="733"/>
        <end position="824"/>
    </location>
</feature>
<evidence type="ECO:0000259" key="11">
    <source>
        <dbReference type="PROSITE" id="PS50268"/>
    </source>
</evidence>
<dbReference type="OrthoDB" id="7486720at2"/>
<dbReference type="InterPro" id="IPR053784">
    <property type="entry name" value="Choice_anch_U_dom"/>
</dbReference>
<keyword evidence="3 10" id="KW-0732">Signal</keyword>